<dbReference type="EnsemblPlants" id="AET1Gv21005500.2">
    <property type="protein sequence ID" value="AET1Gv21005500.2"/>
    <property type="gene ID" value="AET1Gv21005500"/>
</dbReference>
<reference evidence="2" key="1">
    <citation type="journal article" date="2014" name="Science">
        <title>Ancient hybridizations among the ancestral genomes of bread wheat.</title>
        <authorList>
            <consortium name="International Wheat Genome Sequencing Consortium,"/>
            <person name="Marcussen T."/>
            <person name="Sandve S.R."/>
            <person name="Heier L."/>
            <person name="Spannagl M."/>
            <person name="Pfeifer M."/>
            <person name="Jakobsen K.S."/>
            <person name="Wulff B.B."/>
            <person name="Steuernagel B."/>
            <person name="Mayer K.F."/>
            <person name="Olsen O.A."/>
        </authorList>
    </citation>
    <scope>NUCLEOTIDE SEQUENCE [LARGE SCALE GENOMIC DNA]</scope>
    <source>
        <strain evidence="2">cv. AL8/78</strain>
    </source>
</reference>
<organism evidence="1 2">
    <name type="scientific">Aegilops tauschii subsp. strangulata</name>
    <name type="common">Goatgrass</name>
    <dbReference type="NCBI Taxonomy" id="200361"/>
    <lineage>
        <taxon>Eukaryota</taxon>
        <taxon>Viridiplantae</taxon>
        <taxon>Streptophyta</taxon>
        <taxon>Embryophyta</taxon>
        <taxon>Tracheophyta</taxon>
        <taxon>Spermatophyta</taxon>
        <taxon>Magnoliopsida</taxon>
        <taxon>Liliopsida</taxon>
        <taxon>Poales</taxon>
        <taxon>Poaceae</taxon>
        <taxon>BOP clade</taxon>
        <taxon>Pooideae</taxon>
        <taxon>Triticodae</taxon>
        <taxon>Triticeae</taxon>
        <taxon>Triticinae</taxon>
        <taxon>Aegilops</taxon>
    </lineage>
</organism>
<sequence>WLLQQTSITSREDHRAEILFIFADLCLINRDASTLLVLAGAFWISRPVGLSKELNADRSFAPTFCAMSDLVFWLSCRGLRTGEAGNSLPRRCEPSDASLDGIVSSRMNVGLCAPFAEGLLSDARCQESVFAEG</sequence>
<keyword evidence="2" id="KW-1185">Reference proteome</keyword>
<reference evidence="2" key="2">
    <citation type="journal article" date="2017" name="Nat. Plants">
        <title>The Aegilops tauschii genome reveals multiple impacts of transposons.</title>
        <authorList>
            <person name="Zhao G."/>
            <person name="Zou C."/>
            <person name="Li K."/>
            <person name="Wang K."/>
            <person name="Li T."/>
            <person name="Gao L."/>
            <person name="Zhang X."/>
            <person name="Wang H."/>
            <person name="Yang Z."/>
            <person name="Liu X."/>
            <person name="Jiang W."/>
            <person name="Mao L."/>
            <person name="Kong X."/>
            <person name="Jiao Y."/>
            <person name="Jia J."/>
        </authorList>
    </citation>
    <scope>NUCLEOTIDE SEQUENCE [LARGE SCALE GENOMIC DNA]</scope>
    <source>
        <strain evidence="2">cv. AL8/78</strain>
    </source>
</reference>
<reference evidence="1" key="5">
    <citation type="journal article" date="2021" name="G3 (Bethesda)">
        <title>Aegilops tauschii genome assembly Aet v5.0 features greater sequence contiguity and improved annotation.</title>
        <authorList>
            <person name="Wang L."/>
            <person name="Zhu T."/>
            <person name="Rodriguez J.C."/>
            <person name="Deal K.R."/>
            <person name="Dubcovsky J."/>
            <person name="McGuire P.E."/>
            <person name="Lux T."/>
            <person name="Spannagl M."/>
            <person name="Mayer K.F.X."/>
            <person name="Baldrich P."/>
            <person name="Meyers B.C."/>
            <person name="Huo N."/>
            <person name="Gu Y.Q."/>
            <person name="Zhou H."/>
            <person name="Devos K.M."/>
            <person name="Bennetzen J.L."/>
            <person name="Unver T."/>
            <person name="Budak H."/>
            <person name="Gulick P.J."/>
            <person name="Galiba G."/>
            <person name="Kalapos B."/>
            <person name="Nelson D.R."/>
            <person name="Li P."/>
            <person name="You F.M."/>
            <person name="Luo M.C."/>
            <person name="Dvorak J."/>
        </authorList>
    </citation>
    <scope>NUCLEOTIDE SEQUENCE [LARGE SCALE GENOMIC DNA]</scope>
    <source>
        <strain evidence="1">cv. AL8/78</strain>
    </source>
</reference>
<reference evidence="1" key="4">
    <citation type="submission" date="2019-03" db="UniProtKB">
        <authorList>
            <consortium name="EnsemblPlants"/>
        </authorList>
    </citation>
    <scope>IDENTIFICATION</scope>
</reference>
<accession>A0A453A1H3</accession>
<proteinExistence type="predicted"/>
<dbReference type="Proteomes" id="UP000015105">
    <property type="component" value="Chromosome 1D"/>
</dbReference>
<evidence type="ECO:0000313" key="1">
    <source>
        <dbReference type="EnsemblPlants" id="AET1Gv21005500.2"/>
    </source>
</evidence>
<dbReference type="AlphaFoldDB" id="A0A453A1H3"/>
<reference evidence="1" key="3">
    <citation type="journal article" date="2017" name="Nature">
        <title>Genome sequence of the progenitor of the wheat D genome Aegilops tauschii.</title>
        <authorList>
            <person name="Luo M.C."/>
            <person name="Gu Y.Q."/>
            <person name="Puiu D."/>
            <person name="Wang H."/>
            <person name="Twardziok S.O."/>
            <person name="Deal K.R."/>
            <person name="Huo N."/>
            <person name="Zhu T."/>
            <person name="Wang L."/>
            <person name="Wang Y."/>
            <person name="McGuire P.E."/>
            <person name="Liu S."/>
            <person name="Long H."/>
            <person name="Ramasamy R.K."/>
            <person name="Rodriguez J.C."/>
            <person name="Van S.L."/>
            <person name="Yuan L."/>
            <person name="Wang Z."/>
            <person name="Xia Z."/>
            <person name="Xiao L."/>
            <person name="Anderson O.D."/>
            <person name="Ouyang S."/>
            <person name="Liang Y."/>
            <person name="Zimin A.V."/>
            <person name="Pertea G."/>
            <person name="Qi P."/>
            <person name="Bennetzen J.L."/>
            <person name="Dai X."/>
            <person name="Dawson M.W."/>
            <person name="Muller H.G."/>
            <person name="Kugler K."/>
            <person name="Rivarola-Duarte L."/>
            <person name="Spannagl M."/>
            <person name="Mayer K.F.X."/>
            <person name="Lu F.H."/>
            <person name="Bevan M.W."/>
            <person name="Leroy P."/>
            <person name="Li P."/>
            <person name="You F.M."/>
            <person name="Sun Q."/>
            <person name="Liu Z."/>
            <person name="Lyons E."/>
            <person name="Wicker T."/>
            <person name="Salzberg S.L."/>
            <person name="Devos K.M."/>
            <person name="Dvorak J."/>
        </authorList>
    </citation>
    <scope>NUCLEOTIDE SEQUENCE [LARGE SCALE GENOMIC DNA]</scope>
    <source>
        <strain evidence="1">cv. AL8/78</strain>
    </source>
</reference>
<dbReference type="Gramene" id="AET1Gv21005500.2">
    <property type="protein sequence ID" value="AET1Gv21005500.2"/>
    <property type="gene ID" value="AET1Gv21005500"/>
</dbReference>
<protein>
    <submittedName>
        <fullName evidence="1">Uncharacterized protein</fullName>
    </submittedName>
</protein>
<name>A0A453A1H3_AEGTS</name>
<evidence type="ECO:0000313" key="2">
    <source>
        <dbReference type="Proteomes" id="UP000015105"/>
    </source>
</evidence>